<reference evidence="3 4" key="1">
    <citation type="submission" date="2013-09" db="EMBL/GenBank/DDBJ databases">
        <title>Whole genome shotgun sequence of Novosphingobium tardaugens NBRC 16725.</title>
        <authorList>
            <person name="Isaki S."/>
            <person name="Hosoyama A."/>
            <person name="Tsuchikane K."/>
            <person name="Katsumata H."/>
            <person name="Ando Y."/>
            <person name="Yamazaki S."/>
            <person name="Fujita N."/>
        </authorList>
    </citation>
    <scope>NUCLEOTIDE SEQUENCE [LARGE SCALE GENOMIC DNA]</scope>
    <source>
        <strain evidence="3 4">NBRC 16725</strain>
    </source>
</reference>
<evidence type="ECO:0000256" key="2">
    <source>
        <dbReference type="SAM" id="SignalP"/>
    </source>
</evidence>
<feature type="signal peptide" evidence="2">
    <location>
        <begin position="1"/>
        <end position="20"/>
    </location>
</feature>
<dbReference type="RefSeq" id="WP_021688321.1">
    <property type="nucleotide sequence ID" value="NZ_BASZ01000001.1"/>
</dbReference>
<dbReference type="eggNOG" id="COG3667">
    <property type="taxonomic scope" value="Bacteria"/>
</dbReference>
<feature type="region of interest" description="Disordered" evidence="1">
    <location>
        <begin position="26"/>
        <end position="94"/>
    </location>
</feature>
<feature type="chain" id="PRO_5004638657" evidence="2">
    <location>
        <begin position="21"/>
        <end position="351"/>
    </location>
</feature>
<keyword evidence="2" id="KW-0732">Signal</keyword>
<keyword evidence="4" id="KW-1185">Reference proteome</keyword>
<protein>
    <submittedName>
        <fullName evidence="3">Copper resistance protein CopB</fullName>
    </submittedName>
</protein>
<dbReference type="EMBL" id="BASZ01000001">
    <property type="protein sequence ID" value="GAD47414.1"/>
    <property type="molecule type" value="Genomic_DNA"/>
</dbReference>
<sequence>MRTLLLAGVAALIFAAPAVAQNMNQAGHGAPQAMPDHSEHTEHGEHGEHGEHTDHAGHSDPAPETDTHGHADHSGHAPPARPESSPDPHAHHTMDMPMADAITAPNTPPPVAAFSGPVHAAETLFPAQEMAASRKSMAREMGPMTVTTVRFDRLEMRSGTGTDGWLWDMDIRHGADIDKLWLKSEGHAAFGHKPEAEIQALWSHAIGPWFDVQTGVRQQIRRGPDRTQAVLGVQGLAPYFFELDGALFLSTKGELTGRIEAEYDQRITRRLILQPRLEINLSAQDIPELGMGTGITALQAGARLRYEVVREFAPYIGIEWQRDVGDTARFTRAAGDAPDRFLFVAGIKTWF</sequence>
<evidence type="ECO:0000313" key="3">
    <source>
        <dbReference type="EMBL" id="GAD47414.1"/>
    </source>
</evidence>
<organism evidence="3 4">
    <name type="scientific">Caenibius tardaugens NBRC 16725</name>
    <dbReference type="NCBI Taxonomy" id="1219035"/>
    <lineage>
        <taxon>Bacteria</taxon>
        <taxon>Pseudomonadati</taxon>
        <taxon>Pseudomonadota</taxon>
        <taxon>Alphaproteobacteria</taxon>
        <taxon>Sphingomonadales</taxon>
        <taxon>Erythrobacteraceae</taxon>
        <taxon>Caenibius</taxon>
    </lineage>
</organism>
<comment type="caution">
    <text evidence="3">The sequence shown here is derived from an EMBL/GenBank/DDBJ whole genome shotgun (WGS) entry which is preliminary data.</text>
</comment>
<evidence type="ECO:0000256" key="1">
    <source>
        <dbReference type="SAM" id="MobiDB-lite"/>
    </source>
</evidence>
<gene>
    <name evidence="3" type="primary">copB</name>
    <name evidence="3" type="ORF">NT2_01_01820</name>
</gene>
<dbReference type="GO" id="GO:0006878">
    <property type="term" value="P:intracellular copper ion homeostasis"/>
    <property type="evidence" value="ECO:0007669"/>
    <property type="project" value="InterPro"/>
</dbReference>
<feature type="compositionally biased region" description="Basic and acidic residues" evidence="1">
    <location>
        <begin position="84"/>
        <end position="94"/>
    </location>
</feature>
<dbReference type="GO" id="GO:0009279">
    <property type="term" value="C:cell outer membrane"/>
    <property type="evidence" value="ECO:0007669"/>
    <property type="project" value="InterPro"/>
</dbReference>
<dbReference type="InterPro" id="IPR007939">
    <property type="entry name" value="Cu-R_B_prcur"/>
</dbReference>
<name>U2ZPX6_9SPHN</name>
<dbReference type="Pfam" id="PF05275">
    <property type="entry name" value="CopB"/>
    <property type="match status" value="1"/>
</dbReference>
<dbReference type="Proteomes" id="UP000016568">
    <property type="component" value="Unassembled WGS sequence"/>
</dbReference>
<proteinExistence type="predicted"/>
<dbReference type="GO" id="GO:0005507">
    <property type="term" value="F:copper ion binding"/>
    <property type="evidence" value="ECO:0007669"/>
    <property type="project" value="InterPro"/>
</dbReference>
<evidence type="ECO:0000313" key="4">
    <source>
        <dbReference type="Proteomes" id="UP000016568"/>
    </source>
</evidence>
<dbReference type="AlphaFoldDB" id="U2ZPX6"/>
<accession>U2ZPX6</accession>
<feature type="compositionally biased region" description="Basic and acidic residues" evidence="1">
    <location>
        <begin position="65"/>
        <end position="75"/>
    </location>
</feature>
<feature type="compositionally biased region" description="Basic and acidic residues" evidence="1">
    <location>
        <begin position="36"/>
        <end position="58"/>
    </location>
</feature>